<evidence type="ECO:0000256" key="4">
    <source>
        <dbReference type="ARBA" id="ARBA00012312"/>
    </source>
</evidence>
<dbReference type="GO" id="GO:0050660">
    <property type="term" value="F:flavin adenine dinucleotide binding"/>
    <property type="evidence" value="ECO:0007669"/>
    <property type="project" value="UniProtKB-UniRule"/>
</dbReference>
<name>A0A7M7N425_STRPU</name>
<evidence type="ECO:0000256" key="8">
    <source>
        <dbReference type="ARBA" id="ARBA00023136"/>
    </source>
</evidence>
<dbReference type="GeneID" id="763532"/>
<dbReference type="AlphaFoldDB" id="A0A7M7N425"/>
<keyword evidence="8 9" id="KW-0472">Membrane</keyword>
<dbReference type="EC" id="1.14.14.17" evidence="4 9"/>
<protein>
    <recommendedName>
        <fullName evidence="4 9">Squalene monooxygenase</fullName>
        <ecNumber evidence="4 9">1.14.14.17</ecNumber>
    </recommendedName>
</protein>
<dbReference type="InParanoid" id="A0A7M7N425"/>
<reference evidence="13" key="1">
    <citation type="submission" date="2015-02" db="EMBL/GenBank/DDBJ databases">
        <title>Genome sequencing for Strongylocentrotus purpuratus.</title>
        <authorList>
            <person name="Murali S."/>
            <person name="Liu Y."/>
            <person name="Vee V."/>
            <person name="English A."/>
            <person name="Wang M."/>
            <person name="Skinner E."/>
            <person name="Han Y."/>
            <person name="Muzny D.M."/>
            <person name="Worley K.C."/>
            <person name="Gibbs R.A."/>
        </authorList>
    </citation>
    <scope>NUCLEOTIDE SEQUENCE</scope>
</reference>
<dbReference type="GO" id="GO:0005789">
    <property type="term" value="C:endoplasmic reticulum membrane"/>
    <property type="evidence" value="ECO:0007669"/>
    <property type="project" value="UniProtKB-SubCell"/>
</dbReference>
<evidence type="ECO:0000256" key="5">
    <source>
        <dbReference type="ARBA" id="ARBA00022630"/>
    </source>
</evidence>
<dbReference type="GO" id="GO:0004506">
    <property type="term" value="F:squalene monooxygenase activity"/>
    <property type="evidence" value="ECO:0000318"/>
    <property type="project" value="GO_Central"/>
</dbReference>
<comment type="catalytic activity">
    <reaction evidence="9">
        <text>squalene + reduced [NADPH--hemoprotein reductase] + O2 = (S)-2,3-epoxysqualene + oxidized [NADPH--hemoprotein reductase] + H2O + H(+)</text>
        <dbReference type="Rhea" id="RHEA:25282"/>
        <dbReference type="Rhea" id="RHEA-COMP:11964"/>
        <dbReference type="Rhea" id="RHEA-COMP:11965"/>
        <dbReference type="ChEBI" id="CHEBI:15377"/>
        <dbReference type="ChEBI" id="CHEBI:15378"/>
        <dbReference type="ChEBI" id="CHEBI:15379"/>
        <dbReference type="ChEBI" id="CHEBI:15440"/>
        <dbReference type="ChEBI" id="CHEBI:15441"/>
        <dbReference type="ChEBI" id="CHEBI:57618"/>
        <dbReference type="ChEBI" id="CHEBI:58210"/>
        <dbReference type="EC" id="1.14.14.17"/>
    </reaction>
</comment>
<dbReference type="Pfam" id="PF08491">
    <property type="entry name" value="SE"/>
    <property type="match status" value="1"/>
</dbReference>
<evidence type="ECO:0000313" key="13">
    <source>
        <dbReference type="Proteomes" id="UP000007110"/>
    </source>
</evidence>
<organism evidence="12 13">
    <name type="scientific">Strongylocentrotus purpuratus</name>
    <name type="common">Purple sea urchin</name>
    <dbReference type="NCBI Taxonomy" id="7668"/>
    <lineage>
        <taxon>Eukaryota</taxon>
        <taxon>Metazoa</taxon>
        <taxon>Echinodermata</taxon>
        <taxon>Eleutherozoa</taxon>
        <taxon>Echinozoa</taxon>
        <taxon>Echinoidea</taxon>
        <taxon>Euechinoidea</taxon>
        <taxon>Echinacea</taxon>
        <taxon>Camarodonta</taxon>
        <taxon>Echinidea</taxon>
        <taxon>Strongylocentrotidae</taxon>
        <taxon>Strongylocentrotus</taxon>
    </lineage>
</organism>
<proteinExistence type="inferred from homology"/>
<keyword evidence="10" id="KW-1133">Transmembrane helix</keyword>
<comment type="subcellular location">
    <subcellularLocation>
        <location evidence="9">Endoplasmic reticulum membrane</location>
        <topology evidence="9">Peripheral membrane protein</topology>
    </subcellularLocation>
    <subcellularLocation>
        <location evidence="2">Membrane</location>
    </subcellularLocation>
</comment>
<dbReference type="InterPro" id="IPR036188">
    <property type="entry name" value="FAD/NAD-bd_sf"/>
</dbReference>
<evidence type="ECO:0000259" key="11">
    <source>
        <dbReference type="Pfam" id="PF08491"/>
    </source>
</evidence>
<dbReference type="KEGG" id="spu:763532"/>
<sequence>MEFVAGITIASLVLVLILSLPYILGGFLGLRGVTKMKRISGRQTHQRKLTGNANGALNSSPEVIIVGSGIMGSVMATVLARDGRKVTVFERDMRQPDRIVGETIHPGGIETLAKLGLTDCLSGFGANRLDGMVIHDPNTKKPLDFQYPRDKTERIRVGYSFHYGRFVMSLRKAAMAENNVTYIEATVTNLLEEKHRIVGVEYKNKGEQTMNTLKAPLTVIADGAFSNFRKQFSTLNDEILTKPSSYFLGMRIKKTSDFKDNHIEGFWCNSIAGVSYRTCPETVRLLALFGTNKPQNLQQLVMETIVPELPDHYKEVVGPALEAGSVRLRLIPAYYIPSAPLLKPGIMLLGDALSSRSAITGSGITSGLKDIQLWTDILKEMDSLDDDEAMAESLNWFQKKRRSSHALAINVLAQCIQTVLLSKDRYLSKFRLGAFHYVMSGGECLDGPLRIFSCLEPRPGLLLYHFLRVNLYTAYYLLKSAPWYAKPLALLDGPLVFIRSSLMFFSLWFAESKAVKN</sequence>
<dbReference type="RefSeq" id="XP_030830848.1">
    <property type="nucleotide sequence ID" value="XM_030974988.1"/>
</dbReference>
<comment type="similarity">
    <text evidence="3 9">Belongs to the squalene monooxygenase family.</text>
</comment>
<keyword evidence="6 9" id="KW-0274">FAD</keyword>
<dbReference type="Proteomes" id="UP000007110">
    <property type="component" value="Unassembled WGS sequence"/>
</dbReference>
<evidence type="ECO:0000256" key="10">
    <source>
        <dbReference type="SAM" id="Phobius"/>
    </source>
</evidence>
<dbReference type="EnsemblMetazoa" id="XM_030974988">
    <property type="protein sequence ID" value="XP_030830848"/>
    <property type="gene ID" value="LOC763532"/>
</dbReference>
<dbReference type="GO" id="GO:0005783">
    <property type="term" value="C:endoplasmic reticulum"/>
    <property type="evidence" value="ECO:0000318"/>
    <property type="project" value="GO_Central"/>
</dbReference>
<reference evidence="12" key="2">
    <citation type="submission" date="2021-01" db="UniProtKB">
        <authorList>
            <consortium name="EnsemblMetazoa"/>
        </authorList>
    </citation>
    <scope>IDENTIFICATION</scope>
</reference>
<keyword evidence="7 9" id="KW-0560">Oxidoreductase</keyword>
<keyword evidence="10" id="KW-0812">Transmembrane</keyword>
<dbReference type="SUPFAM" id="SSF51905">
    <property type="entry name" value="FAD/NAD(P)-binding domain"/>
    <property type="match status" value="1"/>
</dbReference>
<comment type="cofactor">
    <cofactor evidence="1 9">
        <name>FAD</name>
        <dbReference type="ChEBI" id="CHEBI:57692"/>
    </cofactor>
</comment>
<evidence type="ECO:0000256" key="1">
    <source>
        <dbReference type="ARBA" id="ARBA00001974"/>
    </source>
</evidence>
<evidence type="ECO:0000256" key="2">
    <source>
        <dbReference type="ARBA" id="ARBA00004370"/>
    </source>
</evidence>
<feature type="transmembrane region" description="Helical" evidence="10">
    <location>
        <begin position="6"/>
        <end position="30"/>
    </location>
</feature>
<dbReference type="OrthoDB" id="1678617at2759"/>
<keyword evidence="5 9" id="KW-0285">Flavoprotein</keyword>
<keyword evidence="9" id="KW-0256">Endoplasmic reticulum</keyword>
<evidence type="ECO:0000256" key="3">
    <source>
        <dbReference type="ARBA" id="ARBA00008802"/>
    </source>
</evidence>
<keyword evidence="13" id="KW-1185">Reference proteome</keyword>
<dbReference type="PANTHER" id="PTHR10835">
    <property type="entry name" value="SQUALENE MONOOXYGENASE"/>
    <property type="match status" value="1"/>
</dbReference>
<accession>A0A7M7N425</accession>
<dbReference type="Pfam" id="PF13450">
    <property type="entry name" value="NAD_binding_8"/>
    <property type="match status" value="1"/>
</dbReference>
<dbReference type="PANTHER" id="PTHR10835:SF0">
    <property type="entry name" value="SQUALENE MONOOXYGENASE"/>
    <property type="match status" value="1"/>
</dbReference>
<evidence type="ECO:0000256" key="9">
    <source>
        <dbReference type="RuleBase" id="RU367121"/>
    </source>
</evidence>
<dbReference type="PRINTS" id="PR00420">
    <property type="entry name" value="RNGMNOXGNASE"/>
</dbReference>
<dbReference type="GO" id="GO:0016126">
    <property type="term" value="P:sterol biosynthetic process"/>
    <property type="evidence" value="ECO:0000318"/>
    <property type="project" value="GO_Central"/>
</dbReference>
<evidence type="ECO:0000256" key="7">
    <source>
        <dbReference type="ARBA" id="ARBA00023002"/>
    </source>
</evidence>
<evidence type="ECO:0000313" key="12">
    <source>
        <dbReference type="EnsemblMetazoa" id="XP_030830848"/>
    </source>
</evidence>
<feature type="domain" description="Squalene epoxidase" evidence="11">
    <location>
        <begin position="214"/>
        <end position="491"/>
    </location>
</feature>
<dbReference type="FunFam" id="3.50.50.60:FF:000662">
    <property type="entry name" value="Uncharacterized protein"/>
    <property type="match status" value="1"/>
</dbReference>
<dbReference type="InterPro" id="IPR040125">
    <property type="entry name" value="Squalene_monox"/>
</dbReference>
<dbReference type="Gene3D" id="3.50.50.60">
    <property type="entry name" value="FAD/NAD(P)-binding domain"/>
    <property type="match status" value="1"/>
</dbReference>
<comment type="function">
    <text evidence="9">Catalyzes the stereospecific oxidation of squalene to (S)-2,3-epoxysqualene, and is considered to be a rate-limiting enzyme in steroid biosynthesis.</text>
</comment>
<dbReference type="InterPro" id="IPR013698">
    <property type="entry name" value="Squalene_epoxidase"/>
</dbReference>
<dbReference type="UniPathway" id="UPA00767">
    <property type="reaction ID" value="UER00752"/>
</dbReference>
<evidence type="ECO:0000256" key="6">
    <source>
        <dbReference type="ARBA" id="ARBA00022827"/>
    </source>
</evidence>